<evidence type="ECO:0000256" key="3">
    <source>
        <dbReference type="ARBA" id="ARBA00022741"/>
    </source>
</evidence>
<feature type="binding site" evidence="5">
    <location>
        <begin position="155"/>
        <end position="162"/>
    </location>
    <ligand>
        <name>ADP</name>
        <dbReference type="ChEBI" id="CHEBI:456216"/>
    </ligand>
</feature>
<gene>
    <name evidence="6" type="ORF">GCM10019998_16700</name>
</gene>
<dbReference type="PANTHER" id="PTHR31756">
    <property type="entry name" value="PYRUVATE, PHOSPHATE DIKINASE REGULATORY PROTEIN 1, CHLOROPLASTIC"/>
    <property type="match status" value="1"/>
</dbReference>
<comment type="similarity">
    <text evidence="5">Belongs to the pyruvate, phosphate/water dikinase regulatory protein family. PDRP subfamily.</text>
</comment>
<evidence type="ECO:0000313" key="6">
    <source>
        <dbReference type="EMBL" id="GAA3020974.1"/>
    </source>
</evidence>
<dbReference type="InterPro" id="IPR027417">
    <property type="entry name" value="P-loop_NTPase"/>
</dbReference>
<dbReference type="Proteomes" id="UP001501577">
    <property type="component" value="Unassembled WGS sequence"/>
</dbReference>
<evidence type="ECO:0000256" key="5">
    <source>
        <dbReference type="HAMAP-Rule" id="MF_00921"/>
    </source>
</evidence>
<dbReference type="PANTHER" id="PTHR31756:SF3">
    <property type="entry name" value="PYRUVATE, PHOSPHATE DIKINASE REGULATORY PROTEIN 1, CHLOROPLASTIC"/>
    <property type="match status" value="1"/>
</dbReference>
<dbReference type="RefSeq" id="WP_068709416.1">
    <property type="nucleotide sequence ID" value="NZ_BAAAXQ010000057.1"/>
</dbReference>
<proteinExistence type="inferred from homology"/>
<evidence type="ECO:0000313" key="7">
    <source>
        <dbReference type="Proteomes" id="UP001501577"/>
    </source>
</evidence>
<dbReference type="InterPro" id="IPR005177">
    <property type="entry name" value="Kinase-pyrophosphorylase"/>
</dbReference>
<keyword evidence="6" id="KW-0670">Pyruvate</keyword>
<dbReference type="SUPFAM" id="SSF52540">
    <property type="entry name" value="P-loop containing nucleoside triphosphate hydrolases"/>
    <property type="match status" value="1"/>
</dbReference>
<accession>A0ABP6KQ23</accession>
<dbReference type="HAMAP" id="MF_00921">
    <property type="entry name" value="PDRP"/>
    <property type="match status" value="1"/>
</dbReference>
<comment type="caution">
    <text evidence="6">The sequence shown here is derived from an EMBL/GenBank/DDBJ whole genome shotgun (WGS) entry which is preliminary data.</text>
</comment>
<evidence type="ECO:0000256" key="1">
    <source>
        <dbReference type="ARBA" id="ARBA00022527"/>
    </source>
</evidence>
<sequence>MQEDNNRPNVTIFVISDSAGETASKLAQATMAQYSTVEFVLFRRTFITTDESLLKALKDAKKHDAIILHTLINKHLVEIAHQFCQENQLYQFDVLTPPVAEVTKRTGIQPLNEPGAMHHLDKNYFRRIKSMEFAVKYDDGKDPRGFLEADVILLGVSRTSKTPLSLFLANKNLKVANLPIVPQAHIPKQIWEVDPNKIVGLTNDPEVLNTIRKERMIAYGLSPDSAYSDIDKIKEELAFAKDLYEKLGCITINVASLSIEETASVILNELDLEDHSYYGSEEEIDET</sequence>
<organism evidence="6 7">
    <name type="scientific">Tetragenococcus solitarius</name>
    <dbReference type="NCBI Taxonomy" id="71453"/>
    <lineage>
        <taxon>Bacteria</taxon>
        <taxon>Bacillati</taxon>
        <taxon>Bacillota</taxon>
        <taxon>Bacilli</taxon>
        <taxon>Lactobacillales</taxon>
        <taxon>Enterococcaceae</taxon>
        <taxon>Tetragenococcus</taxon>
    </lineage>
</organism>
<keyword evidence="2 5" id="KW-0808">Transferase</keyword>
<dbReference type="EMBL" id="BAAAXQ010000057">
    <property type="protein sequence ID" value="GAA3020974.1"/>
    <property type="molecule type" value="Genomic_DNA"/>
</dbReference>
<keyword evidence="4 5" id="KW-0418">Kinase</keyword>
<dbReference type="InterPro" id="IPR026565">
    <property type="entry name" value="PPDK_reg"/>
</dbReference>
<dbReference type="EC" id="2.7.11.32" evidence="5"/>
<protein>
    <recommendedName>
        <fullName evidence="5">Putative pyruvate, phosphate dikinase regulatory protein</fullName>
        <shortName evidence="5">PPDK regulatory protein</shortName>
        <ecNumber evidence="5">2.7.11.32</ecNumber>
        <ecNumber evidence="5">2.7.4.27</ecNumber>
    </recommendedName>
</protein>
<comment type="catalytic activity">
    <reaction evidence="5">
        <text>N(tele)-phospho-L-histidyl/O-phospho-L-threonyl-[pyruvate, phosphate dikinase] + phosphate + H(+) = N(tele)-phospho-L-histidyl/L-threonyl-[pyruvate, phosphate dikinase] + diphosphate</text>
        <dbReference type="Rhea" id="RHEA:43696"/>
        <dbReference type="Rhea" id="RHEA-COMP:10650"/>
        <dbReference type="Rhea" id="RHEA-COMP:10651"/>
        <dbReference type="ChEBI" id="CHEBI:15378"/>
        <dbReference type="ChEBI" id="CHEBI:30013"/>
        <dbReference type="ChEBI" id="CHEBI:33019"/>
        <dbReference type="ChEBI" id="CHEBI:43474"/>
        <dbReference type="ChEBI" id="CHEBI:61977"/>
        <dbReference type="ChEBI" id="CHEBI:83586"/>
        <dbReference type="EC" id="2.7.4.27"/>
    </reaction>
</comment>
<dbReference type="Pfam" id="PF03618">
    <property type="entry name" value="Kinase-PPPase"/>
    <property type="match status" value="1"/>
</dbReference>
<dbReference type="NCBIfam" id="NF003742">
    <property type="entry name" value="PRK05339.1"/>
    <property type="match status" value="1"/>
</dbReference>
<reference evidence="7" key="1">
    <citation type="journal article" date="2019" name="Int. J. Syst. Evol. Microbiol.">
        <title>The Global Catalogue of Microorganisms (GCM) 10K type strain sequencing project: providing services to taxonomists for standard genome sequencing and annotation.</title>
        <authorList>
            <consortium name="The Broad Institute Genomics Platform"/>
            <consortium name="The Broad Institute Genome Sequencing Center for Infectious Disease"/>
            <person name="Wu L."/>
            <person name="Ma J."/>
        </authorList>
    </citation>
    <scope>NUCLEOTIDE SEQUENCE [LARGE SCALE GENOMIC DNA]</scope>
    <source>
        <strain evidence="7">JCM 8736</strain>
    </source>
</reference>
<keyword evidence="3 5" id="KW-0547">Nucleotide-binding</keyword>
<keyword evidence="7" id="KW-1185">Reference proteome</keyword>
<evidence type="ECO:0000256" key="2">
    <source>
        <dbReference type="ARBA" id="ARBA00022679"/>
    </source>
</evidence>
<comment type="function">
    <text evidence="5">Bifunctional serine/threonine kinase and phosphorylase involved in the regulation of the pyruvate, phosphate dikinase (PPDK) by catalyzing its phosphorylation/dephosphorylation.</text>
</comment>
<name>A0ABP6KQ23_9ENTE</name>
<dbReference type="EC" id="2.7.4.27" evidence="5"/>
<keyword evidence="1 5" id="KW-0723">Serine/threonine-protein kinase</keyword>
<evidence type="ECO:0000256" key="4">
    <source>
        <dbReference type="ARBA" id="ARBA00022777"/>
    </source>
</evidence>
<comment type="catalytic activity">
    <reaction evidence="5">
        <text>N(tele)-phospho-L-histidyl/L-threonyl-[pyruvate, phosphate dikinase] + ADP = N(tele)-phospho-L-histidyl/O-phospho-L-threonyl-[pyruvate, phosphate dikinase] + AMP + H(+)</text>
        <dbReference type="Rhea" id="RHEA:43692"/>
        <dbReference type="Rhea" id="RHEA-COMP:10650"/>
        <dbReference type="Rhea" id="RHEA-COMP:10651"/>
        <dbReference type="ChEBI" id="CHEBI:15378"/>
        <dbReference type="ChEBI" id="CHEBI:30013"/>
        <dbReference type="ChEBI" id="CHEBI:61977"/>
        <dbReference type="ChEBI" id="CHEBI:83586"/>
        <dbReference type="ChEBI" id="CHEBI:456215"/>
        <dbReference type="ChEBI" id="CHEBI:456216"/>
        <dbReference type="EC" id="2.7.11.32"/>
    </reaction>
</comment>